<feature type="domain" description="Excalibur calcium-binding" evidence="2">
    <location>
        <begin position="110"/>
        <end position="146"/>
    </location>
</feature>
<feature type="compositionally biased region" description="Basic and acidic residues" evidence="1">
    <location>
        <begin position="15"/>
        <end position="25"/>
    </location>
</feature>
<feature type="compositionally biased region" description="Basic and acidic residues" evidence="1">
    <location>
        <begin position="135"/>
        <end position="146"/>
    </location>
</feature>
<feature type="compositionally biased region" description="Low complexity" evidence="1">
    <location>
        <begin position="39"/>
        <end position="48"/>
    </location>
</feature>
<dbReference type="Proteomes" id="UP000233249">
    <property type="component" value="Unassembled WGS sequence"/>
</dbReference>
<name>A0A2N0X6R1_9CORY</name>
<organism evidence="3 4">
    <name type="scientific">Corynebacterium mastitidis</name>
    <dbReference type="NCBI Taxonomy" id="161890"/>
    <lineage>
        <taxon>Bacteria</taxon>
        <taxon>Bacillati</taxon>
        <taxon>Actinomycetota</taxon>
        <taxon>Actinomycetes</taxon>
        <taxon>Mycobacteriales</taxon>
        <taxon>Corynebacteriaceae</taxon>
        <taxon>Corynebacterium</taxon>
    </lineage>
</organism>
<dbReference type="EMBL" id="PJAF01000020">
    <property type="protein sequence ID" value="PKF68385.1"/>
    <property type="molecule type" value="Genomic_DNA"/>
</dbReference>
<gene>
    <name evidence="3" type="ORF">CXB45_07525</name>
</gene>
<feature type="domain" description="Excalibur calcium-binding" evidence="2">
    <location>
        <begin position="62"/>
        <end position="94"/>
    </location>
</feature>
<sequence>MEDKEIPNKVVRVPGRADAHPDEGHAAPADEGQPEDAPAEPASAAEPDAPVEDQEAPEQGTYFASCSEAPGPLLPHQAGYRSGLDSDGDGVACEPDERNIADAATGPSGSYESCKAAREAGATPLREGDPGYNPDLDKDGDGVACE</sequence>
<proteinExistence type="predicted"/>
<evidence type="ECO:0000259" key="2">
    <source>
        <dbReference type="SMART" id="SM00894"/>
    </source>
</evidence>
<evidence type="ECO:0000313" key="3">
    <source>
        <dbReference type="EMBL" id="PKF68385.1"/>
    </source>
</evidence>
<dbReference type="Pfam" id="PF05901">
    <property type="entry name" value="Excalibur"/>
    <property type="match status" value="2"/>
</dbReference>
<dbReference type="AlphaFoldDB" id="A0A2N0X6R1"/>
<dbReference type="SMART" id="SM00894">
    <property type="entry name" value="Excalibur"/>
    <property type="match status" value="2"/>
</dbReference>
<accession>A0A2N0X6R1</accession>
<evidence type="ECO:0000256" key="1">
    <source>
        <dbReference type="SAM" id="MobiDB-lite"/>
    </source>
</evidence>
<protein>
    <recommendedName>
        <fullName evidence="2">Excalibur calcium-binding domain-containing protein</fullName>
    </recommendedName>
</protein>
<evidence type="ECO:0000313" key="4">
    <source>
        <dbReference type="Proteomes" id="UP000233249"/>
    </source>
</evidence>
<comment type="caution">
    <text evidence="3">The sequence shown here is derived from an EMBL/GenBank/DDBJ whole genome shotgun (WGS) entry which is preliminary data.</text>
</comment>
<reference evidence="3 4" key="1">
    <citation type="submission" date="2017-12" db="EMBL/GenBank/DDBJ databases">
        <title>Corynebacterium mastitidis 16-1433 Genome.</title>
        <authorList>
            <person name="Gulvik C.A."/>
        </authorList>
    </citation>
    <scope>NUCLEOTIDE SEQUENCE [LARGE SCALE GENOMIC DNA]</scope>
    <source>
        <strain evidence="3 4">16-1433</strain>
    </source>
</reference>
<dbReference type="InterPro" id="IPR008613">
    <property type="entry name" value="Excalibur_Ca-bd_domain"/>
</dbReference>
<feature type="region of interest" description="Disordered" evidence="1">
    <location>
        <begin position="1"/>
        <end position="146"/>
    </location>
</feature>